<accession>A0A543CVJ5</accession>
<evidence type="ECO:0000313" key="12">
    <source>
        <dbReference type="EMBL" id="TQM01069.1"/>
    </source>
</evidence>
<evidence type="ECO:0000256" key="1">
    <source>
        <dbReference type="ARBA" id="ARBA00004413"/>
    </source>
</evidence>
<name>A0A543CVJ5_9ACTN</name>
<dbReference type="SUPFAM" id="SSF52540">
    <property type="entry name" value="P-loop containing nucleoside triphosphate hydrolases"/>
    <property type="match status" value="1"/>
</dbReference>
<dbReference type="EMBL" id="VFOZ01000001">
    <property type="protein sequence ID" value="TQM01069.1"/>
    <property type="molecule type" value="Genomic_DNA"/>
</dbReference>
<comment type="caution">
    <text evidence="12">The sequence shown here is derived from an EMBL/GenBank/DDBJ whole genome shotgun (WGS) entry which is preliminary data.</text>
</comment>
<reference evidence="12 13" key="1">
    <citation type="submission" date="2019-06" db="EMBL/GenBank/DDBJ databases">
        <title>Sequencing the genomes of 1000 actinobacteria strains.</title>
        <authorList>
            <person name="Klenk H.-P."/>
        </authorList>
    </citation>
    <scope>NUCLEOTIDE SEQUENCE [LARGE SCALE GENOMIC DNA]</scope>
    <source>
        <strain evidence="12 13">DSM 102200</strain>
    </source>
</reference>
<dbReference type="RefSeq" id="WP_141960951.1">
    <property type="nucleotide sequence ID" value="NZ_VFOZ01000001.1"/>
</dbReference>
<dbReference type="PROSITE" id="PS00211">
    <property type="entry name" value="ABC_TRANSPORTER_1"/>
    <property type="match status" value="1"/>
</dbReference>
<gene>
    <name evidence="12" type="ORF">FB559_6812</name>
</gene>
<dbReference type="InterPro" id="IPR017871">
    <property type="entry name" value="ABC_transporter-like_CS"/>
</dbReference>
<dbReference type="Proteomes" id="UP000316096">
    <property type="component" value="Unassembled WGS sequence"/>
</dbReference>
<dbReference type="InterPro" id="IPR027417">
    <property type="entry name" value="P-loop_NTPase"/>
</dbReference>
<keyword evidence="7" id="KW-0472">Membrane</keyword>
<dbReference type="InterPro" id="IPR005894">
    <property type="entry name" value="DrrA"/>
</dbReference>
<comment type="subcellular location">
    <subcellularLocation>
        <location evidence="1">Cell membrane</location>
        <topology evidence="1">Peripheral membrane protein</topology>
        <orientation evidence="1">Cytoplasmic side</orientation>
    </subcellularLocation>
</comment>
<evidence type="ECO:0000256" key="2">
    <source>
        <dbReference type="ARBA" id="ARBA00022448"/>
    </source>
</evidence>
<dbReference type="PROSITE" id="PS50893">
    <property type="entry name" value="ABC_TRANSPORTER_2"/>
    <property type="match status" value="1"/>
</dbReference>
<dbReference type="AlphaFoldDB" id="A0A543CVJ5"/>
<dbReference type="GO" id="GO:0016887">
    <property type="term" value="F:ATP hydrolysis activity"/>
    <property type="evidence" value="ECO:0007669"/>
    <property type="project" value="InterPro"/>
</dbReference>
<evidence type="ECO:0000256" key="3">
    <source>
        <dbReference type="ARBA" id="ARBA00022475"/>
    </source>
</evidence>
<feature type="region of interest" description="Disordered" evidence="10">
    <location>
        <begin position="317"/>
        <end position="339"/>
    </location>
</feature>
<dbReference type="OrthoDB" id="9804819at2"/>
<dbReference type="GO" id="GO:1900753">
    <property type="term" value="P:doxorubicin transport"/>
    <property type="evidence" value="ECO:0007669"/>
    <property type="project" value="InterPro"/>
</dbReference>
<dbReference type="GO" id="GO:0005886">
    <property type="term" value="C:plasma membrane"/>
    <property type="evidence" value="ECO:0007669"/>
    <property type="project" value="UniProtKB-SubCell"/>
</dbReference>
<evidence type="ECO:0000256" key="8">
    <source>
        <dbReference type="ARBA" id="ARBA00023251"/>
    </source>
</evidence>
<dbReference type="GO" id="GO:0005524">
    <property type="term" value="F:ATP binding"/>
    <property type="evidence" value="ECO:0007669"/>
    <property type="project" value="UniProtKB-KW"/>
</dbReference>
<dbReference type="Gene3D" id="3.40.50.300">
    <property type="entry name" value="P-loop containing nucleotide triphosphate hydrolases"/>
    <property type="match status" value="1"/>
</dbReference>
<dbReference type="PANTHER" id="PTHR42711:SF19">
    <property type="entry name" value="DOXORUBICIN RESISTANCE ATP-BINDING PROTEIN DRRA"/>
    <property type="match status" value="1"/>
</dbReference>
<evidence type="ECO:0000256" key="10">
    <source>
        <dbReference type="SAM" id="MobiDB-lite"/>
    </source>
</evidence>
<feature type="domain" description="ABC transporter" evidence="11">
    <location>
        <begin position="6"/>
        <end position="242"/>
    </location>
</feature>
<keyword evidence="13" id="KW-1185">Reference proteome</keyword>
<dbReference type="GO" id="GO:0046677">
    <property type="term" value="P:response to antibiotic"/>
    <property type="evidence" value="ECO:0007669"/>
    <property type="project" value="UniProtKB-KW"/>
</dbReference>
<dbReference type="PANTHER" id="PTHR42711">
    <property type="entry name" value="ABC TRANSPORTER ATP-BINDING PROTEIN"/>
    <property type="match status" value="1"/>
</dbReference>
<proteinExistence type="inferred from homology"/>
<keyword evidence="2" id="KW-0813">Transport</keyword>
<dbReference type="InterPro" id="IPR003593">
    <property type="entry name" value="AAA+_ATPase"/>
</dbReference>
<evidence type="ECO:0000256" key="9">
    <source>
        <dbReference type="ARBA" id="ARBA00049985"/>
    </source>
</evidence>
<evidence type="ECO:0000256" key="5">
    <source>
        <dbReference type="ARBA" id="ARBA00022840"/>
    </source>
</evidence>
<evidence type="ECO:0000256" key="6">
    <source>
        <dbReference type="ARBA" id="ARBA00022967"/>
    </source>
</evidence>
<dbReference type="InterPro" id="IPR050763">
    <property type="entry name" value="ABC_transporter_ATP-binding"/>
</dbReference>
<dbReference type="Pfam" id="PF00005">
    <property type="entry name" value="ABC_tran"/>
    <property type="match status" value="1"/>
</dbReference>
<protein>
    <submittedName>
        <fullName evidence="12">ABC-2 type transport system ATP-binding protein</fullName>
    </submittedName>
</protein>
<evidence type="ECO:0000256" key="7">
    <source>
        <dbReference type="ARBA" id="ARBA00023136"/>
    </source>
</evidence>
<organism evidence="12 13">
    <name type="scientific">Actinoallomurus bryophytorum</name>
    <dbReference type="NCBI Taxonomy" id="1490222"/>
    <lineage>
        <taxon>Bacteria</taxon>
        <taxon>Bacillati</taxon>
        <taxon>Actinomycetota</taxon>
        <taxon>Actinomycetes</taxon>
        <taxon>Streptosporangiales</taxon>
        <taxon>Thermomonosporaceae</taxon>
        <taxon>Actinoallomurus</taxon>
    </lineage>
</organism>
<dbReference type="SMART" id="SM00382">
    <property type="entry name" value="AAA"/>
    <property type="match status" value="1"/>
</dbReference>
<sequence length="339" mass="35784">MPENAIEARGLVKIYPLRGRPEGIRALDGLDITVRSGTVFGLLGPNGAGKSTAVKILTTLARPDQGTATVDGIDVLGRPDRVRRAIGVVAQRSGSDPMATGRENLILQGRLYGLGGQARRRADELLARFDLTEAAGRLVKTYSGGMQRRLDVALGLTHRPRVLFLDEPTTGLDPEARAAMWQEISRLAGDEGLTVLLTTHYLEEADRLAGELAIVDHGRVVAQGTPDGLKGELHGDAVHLELAERADPEVARGVVAGLTGVREVLVAGRNISARSDDGAAAVPGILAALQNAGAPAASVTVARPSLDDVYLRHTGRRYSETETGTPATQDATDLEGANR</sequence>
<keyword evidence="6" id="KW-1278">Translocase</keyword>
<dbReference type="InterPro" id="IPR003439">
    <property type="entry name" value="ABC_transporter-like_ATP-bd"/>
</dbReference>
<dbReference type="GO" id="GO:0043215">
    <property type="term" value="P:daunorubicin transport"/>
    <property type="evidence" value="ECO:0007669"/>
    <property type="project" value="InterPro"/>
</dbReference>
<dbReference type="NCBIfam" id="TIGR01188">
    <property type="entry name" value="drrA"/>
    <property type="match status" value="1"/>
</dbReference>
<evidence type="ECO:0000313" key="13">
    <source>
        <dbReference type="Proteomes" id="UP000316096"/>
    </source>
</evidence>
<keyword evidence="4" id="KW-0547">Nucleotide-binding</keyword>
<evidence type="ECO:0000259" key="11">
    <source>
        <dbReference type="PROSITE" id="PS50893"/>
    </source>
</evidence>
<comment type="similarity">
    <text evidence="9">Belongs to the ABC transporter superfamily. Drug exporter-1 (DrugE1) (TC 3.A.1.105) family.</text>
</comment>
<keyword evidence="8" id="KW-0046">Antibiotic resistance</keyword>
<keyword evidence="5 12" id="KW-0067">ATP-binding</keyword>
<evidence type="ECO:0000256" key="4">
    <source>
        <dbReference type="ARBA" id="ARBA00022741"/>
    </source>
</evidence>
<keyword evidence="3" id="KW-1003">Cell membrane</keyword>
<feature type="compositionally biased region" description="Polar residues" evidence="10">
    <location>
        <begin position="321"/>
        <end position="331"/>
    </location>
</feature>